<feature type="region of interest" description="Disordered" evidence="1">
    <location>
        <begin position="1"/>
        <end position="83"/>
    </location>
</feature>
<keyword evidence="3" id="KW-1185">Reference proteome</keyword>
<name>Q5P418_AROAE</name>
<evidence type="ECO:0000313" key="2">
    <source>
        <dbReference type="EMBL" id="CAI07945.1"/>
    </source>
</evidence>
<sequence>MHEMQTELGRPGNRPPLASGDAPIGHQGGPRGADGAKRGRRLWRKRAQRLPVAGGLRQRRAECAAREADSGAPSLTPSSASGG</sequence>
<dbReference type="HOGENOM" id="CLU_2535317_0_0_4"/>
<accession>Q5P418</accession>
<dbReference type="STRING" id="76114.ebA3233"/>
<dbReference type="AlphaFoldDB" id="Q5P418"/>
<feature type="compositionally biased region" description="Basic and acidic residues" evidence="1">
    <location>
        <begin position="59"/>
        <end position="69"/>
    </location>
</feature>
<evidence type="ECO:0000313" key="3">
    <source>
        <dbReference type="Proteomes" id="UP000006552"/>
    </source>
</evidence>
<evidence type="ECO:0000256" key="1">
    <source>
        <dbReference type="SAM" id="MobiDB-lite"/>
    </source>
</evidence>
<dbReference type="Proteomes" id="UP000006552">
    <property type="component" value="Chromosome"/>
</dbReference>
<proteinExistence type="predicted"/>
<feature type="compositionally biased region" description="Polar residues" evidence="1">
    <location>
        <begin position="73"/>
        <end position="83"/>
    </location>
</feature>
<reference evidence="2 3" key="1">
    <citation type="journal article" date="2005" name="Arch. Microbiol.">
        <title>The genome sequence of an anaerobic aromatic-degrading denitrifying bacterium, strain EbN1.</title>
        <authorList>
            <person name="Rabus R."/>
            <person name="Kube M."/>
            <person name="Heider J."/>
            <person name="Beck A."/>
            <person name="Heitmann K."/>
            <person name="Widdel F."/>
            <person name="Reinhardt R."/>
        </authorList>
    </citation>
    <scope>NUCLEOTIDE SEQUENCE [LARGE SCALE GENOMIC DNA]</scope>
    <source>
        <strain evidence="2 3">EbN1</strain>
    </source>
</reference>
<organism evidence="2 3">
    <name type="scientific">Aromatoleum aromaticum (strain DSM 19018 / LMG 30748 / EbN1)</name>
    <name type="common">Azoarcus sp. (strain EbN1)</name>
    <dbReference type="NCBI Taxonomy" id="76114"/>
    <lineage>
        <taxon>Bacteria</taxon>
        <taxon>Pseudomonadati</taxon>
        <taxon>Pseudomonadota</taxon>
        <taxon>Betaproteobacteria</taxon>
        <taxon>Rhodocyclales</taxon>
        <taxon>Rhodocyclaceae</taxon>
        <taxon>Aromatoleum</taxon>
    </lineage>
</organism>
<feature type="compositionally biased region" description="Basic residues" evidence="1">
    <location>
        <begin position="38"/>
        <end position="48"/>
    </location>
</feature>
<dbReference type="KEGG" id="eba:ebA3233"/>
<dbReference type="EMBL" id="CR555306">
    <property type="protein sequence ID" value="CAI07945.1"/>
    <property type="molecule type" value="Genomic_DNA"/>
</dbReference>
<gene>
    <name evidence="2" type="ORF">ebA3233</name>
</gene>
<protein>
    <submittedName>
        <fullName evidence="2">Uncharacterized protein</fullName>
    </submittedName>
</protein>